<keyword evidence="2" id="KW-0732">Signal</keyword>
<dbReference type="RefSeq" id="XP_024505546.1">
    <property type="nucleotide sequence ID" value="XM_024651916.1"/>
</dbReference>
<evidence type="ECO:0000313" key="4">
    <source>
        <dbReference type="Proteomes" id="UP000035682"/>
    </source>
</evidence>
<feature type="chain" id="PRO_5015030545" evidence="2">
    <location>
        <begin position="21"/>
        <end position="227"/>
    </location>
</feature>
<dbReference type="CTD" id="36378710"/>
<dbReference type="EMBL" id="LN609529">
    <property type="protein sequence ID" value="CEF66346.1"/>
    <property type="molecule type" value="Genomic_DNA"/>
</dbReference>
<sequence>MFLLFINLIIYSLFIISFEADVAVFYTKQDENNLVLHYIRENYVASFKVVVERENYCPNFEDITIINNNVCTLPIVFYPFLNKTNVGKNNCFLKEQFKKNNINNTYLDNLMEIKHSKDIWIISATKKDKKFTSIIIKSSPNFHYNIQTAVKNVMNFIEEEHFHECKTKKKVKRFAFITQISSDFVVISRQYFICVMILLLLSLSIGMFLLIKHFVTGTNKLKNESVV</sequence>
<dbReference type="GeneID" id="36378710"/>
<evidence type="ECO:0000256" key="1">
    <source>
        <dbReference type="SAM" id="Phobius"/>
    </source>
</evidence>
<evidence type="ECO:0000313" key="3">
    <source>
        <dbReference type="EMBL" id="CEF66346.1"/>
    </source>
</evidence>
<feature type="transmembrane region" description="Helical" evidence="1">
    <location>
        <begin position="190"/>
        <end position="211"/>
    </location>
</feature>
<proteinExistence type="predicted"/>
<dbReference type="WormBase" id="SRAE_2000101600">
    <property type="protein sequence ID" value="SRP07104"/>
    <property type="gene ID" value="WBGene00261216"/>
</dbReference>
<keyword evidence="1" id="KW-0472">Membrane</keyword>
<dbReference type="WBParaSite" id="SRAE_2000101600.1">
    <property type="protein sequence ID" value="SRAE_2000101600.1"/>
    <property type="gene ID" value="WBGene00261216"/>
</dbReference>
<dbReference type="AlphaFoldDB" id="A0A090L985"/>
<name>A0A090L985_STRRB</name>
<reference evidence="3 4" key="1">
    <citation type="submission" date="2014-09" db="EMBL/GenBank/DDBJ databases">
        <authorList>
            <person name="Martin A.A."/>
        </authorList>
    </citation>
    <scope>NUCLEOTIDE SEQUENCE</scope>
    <source>
        <strain evidence="4">ED321</strain>
        <strain evidence="3">ED321 Heterogonic</strain>
    </source>
</reference>
<keyword evidence="1" id="KW-0812">Transmembrane</keyword>
<protein>
    <submittedName>
        <fullName evidence="3 5">Uncharacterized protein</fullName>
    </submittedName>
</protein>
<feature type="signal peptide" evidence="2">
    <location>
        <begin position="1"/>
        <end position="20"/>
    </location>
</feature>
<gene>
    <name evidence="3 5 6" type="ORF">SRAE_2000101600</name>
</gene>
<dbReference type="Proteomes" id="UP000035682">
    <property type="component" value="Unplaced"/>
</dbReference>
<accession>A0A090L985</accession>
<organism evidence="3">
    <name type="scientific">Strongyloides ratti</name>
    <name type="common">Parasitic roundworm</name>
    <dbReference type="NCBI Taxonomy" id="34506"/>
    <lineage>
        <taxon>Eukaryota</taxon>
        <taxon>Metazoa</taxon>
        <taxon>Ecdysozoa</taxon>
        <taxon>Nematoda</taxon>
        <taxon>Chromadorea</taxon>
        <taxon>Rhabditida</taxon>
        <taxon>Tylenchina</taxon>
        <taxon>Panagrolaimomorpha</taxon>
        <taxon>Strongyloidoidea</taxon>
        <taxon>Strongyloididae</taxon>
        <taxon>Strongyloides</taxon>
    </lineage>
</organism>
<evidence type="ECO:0000313" key="5">
    <source>
        <dbReference type="WBParaSite" id="SRAE_2000101600.1"/>
    </source>
</evidence>
<keyword evidence="1" id="KW-1133">Transmembrane helix</keyword>
<keyword evidence="4" id="KW-1185">Reference proteome</keyword>
<evidence type="ECO:0000313" key="6">
    <source>
        <dbReference type="WormBase" id="SRAE_2000101600"/>
    </source>
</evidence>
<reference evidence="5" key="2">
    <citation type="submission" date="2020-12" db="UniProtKB">
        <authorList>
            <consortium name="WormBaseParasite"/>
        </authorList>
    </citation>
    <scope>IDENTIFICATION</scope>
</reference>
<evidence type="ECO:0000256" key="2">
    <source>
        <dbReference type="SAM" id="SignalP"/>
    </source>
</evidence>